<dbReference type="EMBL" id="PTRA01000001">
    <property type="protein sequence ID" value="PQA58961.1"/>
    <property type="molecule type" value="Genomic_DNA"/>
</dbReference>
<dbReference type="InterPro" id="IPR013766">
    <property type="entry name" value="Thioredoxin_domain"/>
</dbReference>
<evidence type="ECO:0000313" key="4">
    <source>
        <dbReference type="Proteomes" id="UP000239590"/>
    </source>
</evidence>
<feature type="domain" description="Thioredoxin" evidence="2">
    <location>
        <begin position="325"/>
        <end position="476"/>
    </location>
</feature>
<dbReference type="GO" id="GO:0016209">
    <property type="term" value="F:antioxidant activity"/>
    <property type="evidence" value="ECO:0007669"/>
    <property type="project" value="InterPro"/>
</dbReference>
<dbReference type="InterPro" id="IPR050553">
    <property type="entry name" value="Thioredoxin_ResA/DsbE_sf"/>
</dbReference>
<dbReference type="Proteomes" id="UP000239590">
    <property type="component" value="Unassembled WGS sequence"/>
</dbReference>
<accession>A0A2S7IMJ3</accession>
<dbReference type="PROSITE" id="PS51352">
    <property type="entry name" value="THIOREDOXIN_2"/>
    <property type="match status" value="1"/>
</dbReference>
<dbReference type="AlphaFoldDB" id="A0A2S7IMJ3"/>
<feature type="signal peptide" evidence="1">
    <location>
        <begin position="1"/>
        <end position="19"/>
    </location>
</feature>
<gene>
    <name evidence="3" type="ORF">C5O19_04700</name>
</gene>
<proteinExistence type="predicted"/>
<dbReference type="SUPFAM" id="SSF52833">
    <property type="entry name" value="Thioredoxin-like"/>
    <property type="match status" value="1"/>
</dbReference>
<protein>
    <submittedName>
        <fullName evidence="3">DUF5106 domain-containing protein</fullName>
    </submittedName>
</protein>
<evidence type="ECO:0000256" key="1">
    <source>
        <dbReference type="SAM" id="SignalP"/>
    </source>
</evidence>
<keyword evidence="4" id="KW-1185">Reference proteome</keyword>
<dbReference type="Gene3D" id="3.40.30.10">
    <property type="entry name" value="Glutaredoxin"/>
    <property type="match status" value="1"/>
</dbReference>
<evidence type="ECO:0000313" key="3">
    <source>
        <dbReference type="EMBL" id="PQA58961.1"/>
    </source>
</evidence>
<dbReference type="InterPro" id="IPR025380">
    <property type="entry name" value="DUF4369"/>
</dbReference>
<dbReference type="Pfam" id="PF14289">
    <property type="entry name" value="DUF4369"/>
    <property type="match status" value="1"/>
</dbReference>
<dbReference type="PANTHER" id="PTHR42852:SF13">
    <property type="entry name" value="PROTEIN DIPZ"/>
    <property type="match status" value="1"/>
</dbReference>
<dbReference type="Pfam" id="PF00578">
    <property type="entry name" value="AhpC-TSA"/>
    <property type="match status" value="1"/>
</dbReference>
<dbReference type="OrthoDB" id="6399635at2"/>
<dbReference type="PANTHER" id="PTHR42852">
    <property type="entry name" value="THIOL:DISULFIDE INTERCHANGE PROTEIN DSBE"/>
    <property type="match status" value="1"/>
</dbReference>
<dbReference type="CDD" id="cd02966">
    <property type="entry name" value="TlpA_like_family"/>
    <property type="match status" value="1"/>
</dbReference>
<comment type="caution">
    <text evidence="3">The sequence shown here is derived from an EMBL/GenBank/DDBJ whole genome shotgun (WGS) entry which is preliminary data.</text>
</comment>
<dbReference type="InterPro" id="IPR000866">
    <property type="entry name" value="AhpC/TSA"/>
</dbReference>
<dbReference type="Pfam" id="PF17127">
    <property type="entry name" value="DUF5106"/>
    <property type="match status" value="1"/>
</dbReference>
<evidence type="ECO:0000259" key="2">
    <source>
        <dbReference type="PROSITE" id="PS51352"/>
    </source>
</evidence>
<feature type="chain" id="PRO_5015460232" evidence="1">
    <location>
        <begin position="20"/>
        <end position="479"/>
    </location>
</feature>
<dbReference type="GO" id="GO:0016491">
    <property type="term" value="F:oxidoreductase activity"/>
    <property type="evidence" value="ECO:0007669"/>
    <property type="project" value="InterPro"/>
</dbReference>
<dbReference type="InterPro" id="IPR033395">
    <property type="entry name" value="DUF5106"/>
</dbReference>
<name>A0A2S7IMJ3_9BACT</name>
<dbReference type="InterPro" id="IPR036249">
    <property type="entry name" value="Thioredoxin-like_sf"/>
</dbReference>
<keyword evidence="1" id="KW-0732">Signal</keyword>
<reference evidence="4" key="1">
    <citation type="submission" date="2018-02" db="EMBL/GenBank/DDBJ databases">
        <title>Genome sequencing of Solimonas sp. HR-BB.</title>
        <authorList>
            <person name="Lee Y."/>
            <person name="Jeon C.O."/>
        </authorList>
    </citation>
    <scope>NUCLEOTIDE SEQUENCE [LARGE SCALE GENOMIC DNA]</scope>
    <source>
        <strain evidence="4">HR-U</strain>
    </source>
</reference>
<dbReference type="RefSeq" id="WP_104710125.1">
    <property type="nucleotide sequence ID" value="NZ_PTRA01000001.1"/>
</dbReference>
<organism evidence="3 4">
    <name type="scientific">Siphonobacter curvatus</name>
    <dbReference type="NCBI Taxonomy" id="2094562"/>
    <lineage>
        <taxon>Bacteria</taxon>
        <taxon>Pseudomonadati</taxon>
        <taxon>Bacteroidota</taxon>
        <taxon>Cytophagia</taxon>
        <taxon>Cytophagales</taxon>
        <taxon>Cytophagaceae</taxon>
        <taxon>Siphonobacter</taxon>
    </lineage>
</organism>
<sequence length="479" mass="55397">MLRYCFTFLLSFLAYTLSAQSGYKITARIQGLRDSTCYLAYYTGLGSGQFFVQDTAKADAQGNVIFTGSQKLPEGLYVISISQWKLFDLIVDADQDFELITDKESIAAGNPPKQMKVVGSMENELFYAFNHQMQSRIEPLQQLRQTAQSDPTAAAKIKAIQKELTEYRKKFIREHAGSFTAQLFKAAAEPEIPPAPLLPNGRPDSTFAYRYYKNHYFDGIDLSDERLLRTPFLQQKLENFFENLVYQSPDSLSKDADKIMSRAKGTEMRRYLAYWMTSRYEQSKVLGVDGFFVHMGEKYYVGEPALWDSSTVTNFKNRIAILKPLLVGKTIPNMYQTDTLGRPMNLHDLKANYTIVFIYSDDCGHCRDSMPKLKAFYQKYKNRGVKIYATDLRRDPKEWRKFIQEFKIQDFTNVIDIHKDPKTAQTVHYTDYLKTFDAQATPTIYVLDKDKKIIARKLPAEELENYFEFMLNQQAKKKS</sequence>